<dbReference type="Pfam" id="PF21789">
    <property type="entry name" value="TNP-like_RNaseH_C"/>
    <property type="match status" value="1"/>
</dbReference>
<reference evidence="3 4" key="1">
    <citation type="submission" date="2019-08" db="EMBL/GenBank/DDBJ databases">
        <title>Whole genome of Aphis craccivora.</title>
        <authorList>
            <person name="Voronova N.V."/>
            <person name="Shulinski R.S."/>
            <person name="Bandarenka Y.V."/>
            <person name="Zhorov D.G."/>
            <person name="Warner D."/>
        </authorList>
    </citation>
    <scope>NUCLEOTIDE SEQUENCE [LARGE SCALE GENOMIC DNA]</scope>
    <source>
        <strain evidence="3">180601</strain>
        <tissue evidence="3">Whole Body</tissue>
    </source>
</reference>
<gene>
    <name evidence="3" type="ORF">FWK35_00015742</name>
</gene>
<dbReference type="AlphaFoldDB" id="A0A6G0Y8V9"/>
<protein>
    <recommendedName>
        <fullName evidence="5">THAP-type domain-containing protein</fullName>
    </recommendedName>
</protein>
<comment type="caution">
    <text evidence="3">The sequence shown here is derived from an EMBL/GenBank/DDBJ whole genome shotgun (WGS) entry which is preliminary data.</text>
</comment>
<evidence type="ECO:0000259" key="2">
    <source>
        <dbReference type="Pfam" id="PF21789"/>
    </source>
</evidence>
<evidence type="ECO:0000313" key="3">
    <source>
        <dbReference type="EMBL" id="KAF0751099.1"/>
    </source>
</evidence>
<dbReference type="Proteomes" id="UP000478052">
    <property type="component" value="Unassembled WGS sequence"/>
</dbReference>
<dbReference type="InterPro" id="IPR048367">
    <property type="entry name" value="TNP-like_RNaseH_C"/>
</dbReference>
<accession>A0A6G0Y8V9</accession>
<organism evidence="3 4">
    <name type="scientific">Aphis craccivora</name>
    <name type="common">Cowpea aphid</name>
    <dbReference type="NCBI Taxonomy" id="307492"/>
    <lineage>
        <taxon>Eukaryota</taxon>
        <taxon>Metazoa</taxon>
        <taxon>Ecdysozoa</taxon>
        <taxon>Arthropoda</taxon>
        <taxon>Hexapoda</taxon>
        <taxon>Insecta</taxon>
        <taxon>Pterygota</taxon>
        <taxon>Neoptera</taxon>
        <taxon>Paraneoptera</taxon>
        <taxon>Hemiptera</taxon>
        <taxon>Sternorrhyncha</taxon>
        <taxon>Aphidomorpha</taxon>
        <taxon>Aphidoidea</taxon>
        <taxon>Aphididae</taxon>
        <taxon>Aphidini</taxon>
        <taxon>Aphis</taxon>
        <taxon>Aphis</taxon>
    </lineage>
</organism>
<proteinExistence type="predicted"/>
<keyword evidence="4" id="KW-1185">Reference proteome</keyword>
<feature type="domain" description="Transposable element P transposase-like RNase H C-terminal" evidence="2">
    <location>
        <begin position="95"/>
        <end position="123"/>
    </location>
</feature>
<feature type="domain" description="Transposable element P transposase-like C-terminal" evidence="1">
    <location>
        <begin position="221"/>
        <end position="254"/>
    </location>
</feature>
<evidence type="ECO:0000259" key="1">
    <source>
        <dbReference type="Pfam" id="PF12596"/>
    </source>
</evidence>
<dbReference type="OrthoDB" id="6627680at2759"/>
<name>A0A6G0Y8V9_APHCR</name>
<sequence length="326" mass="38287">MVQGKSEMRFTYKVTDHHLNVRGAQRQKVKTSCSKTIELINNWFDLLNSQQMVGDSSKVYGLDLQRQNEILARMDKFIISIRLHHNIQYILTRRLNQDVLENFFNFMRAMGGCNDHPTPVDFKYRLRWYILSKHGSVVFKSNQNTEDSQNEECIMNAGDILCNDITLFTAQVFERSGILDNDSNNSDEFDMNEDQLSLLNSNYKLYHKYFFKASVNELYSSTNEFEEENLKYIAGSVAKKYKTKYPYLEDKISKPDNDWLLRYLVRPSKTLLNISKILEKKCIIQRLADKLQTMIPKSSIPLEVLNEQETTLSKYPYQNKLNKFIV</sequence>
<dbReference type="Pfam" id="PF12596">
    <property type="entry name" value="Tnp_P_element_C"/>
    <property type="match status" value="1"/>
</dbReference>
<evidence type="ECO:0008006" key="5">
    <source>
        <dbReference type="Google" id="ProtNLM"/>
    </source>
</evidence>
<dbReference type="EMBL" id="VUJU01005474">
    <property type="protein sequence ID" value="KAF0751099.1"/>
    <property type="molecule type" value="Genomic_DNA"/>
</dbReference>
<dbReference type="InterPro" id="IPR022242">
    <property type="entry name" value="TNP-like_C"/>
</dbReference>
<evidence type="ECO:0000313" key="4">
    <source>
        <dbReference type="Proteomes" id="UP000478052"/>
    </source>
</evidence>